<keyword evidence="3" id="KW-1185">Reference proteome</keyword>
<dbReference type="EMBL" id="CP109441">
    <property type="protein sequence ID" value="WUV43208.1"/>
    <property type="molecule type" value="Genomic_DNA"/>
</dbReference>
<dbReference type="RefSeq" id="WP_329405757.1">
    <property type="nucleotide sequence ID" value="NZ_CP109441.1"/>
</dbReference>
<name>A0ABZ1YJ85_9NOCA</name>
<evidence type="ECO:0008006" key="4">
    <source>
        <dbReference type="Google" id="ProtNLM"/>
    </source>
</evidence>
<protein>
    <recommendedName>
        <fullName evidence="4">Ribbon-helix-helix protein CopG domain-containing protein</fullName>
    </recommendedName>
</protein>
<accession>A0ABZ1YJ85</accession>
<dbReference type="EMBL" id="CP109441">
    <property type="protein sequence ID" value="WUV44312.1"/>
    <property type="molecule type" value="Genomic_DNA"/>
</dbReference>
<organism evidence="1 3">
    <name type="scientific">Nocardia vinacea</name>
    <dbReference type="NCBI Taxonomy" id="96468"/>
    <lineage>
        <taxon>Bacteria</taxon>
        <taxon>Bacillati</taxon>
        <taxon>Actinomycetota</taxon>
        <taxon>Actinomycetes</taxon>
        <taxon>Mycobacteriales</taxon>
        <taxon>Nocardiaceae</taxon>
        <taxon>Nocardia</taxon>
    </lineage>
</organism>
<evidence type="ECO:0000313" key="1">
    <source>
        <dbReference type="EMBL" id="WUV43208.1"/>
    </source>
</evidence>
<gene>
    <name evidence="1" type="ORF">OG563_28740</name>
    <name evidence="2" type="ORF">OG563_34840</name>
</gene>
<dbReference type="Proteomes" id="UP001432062">
    <property type="component" value="Chromosome"/>
</dbReference>
<proteinExistence type="predicted"/>
<evidence type="ECO:0000313" key="3">
    <source>
        <dbReference type="Proteomes" id="UP001432062"/>
    </source>
</evidence>
<reference evidence="1" key="1">
    <citation type="submission" date="2022-10" db="EMBL/GenBank/DDBJ databases">
        <title>The complete genomes of actinobacterial strains from the NBC collection.</title>
        <authorList>
            <person name="Joergensen T.S."/>
            <person name="Alvarez Arevalo M."/>
            <person name="Sterndorff E.B."/>
            <person name="Faurdal D."/>
            <person name="Vuksanovic O."/>
            <person name="Mourched A.-S."/>
            <person name="Charusanti P."/>
            <person name="Shaw S."/>
            <person name="Blin K."/>
            <person name="Weber T."/>
        </authorList>
    </citation>
    <scope>NUCLEOTIDE SEQUENCE</scope>
    <source>
        <strain evidence="1">NBC_01482</strain>
    </source>
</reference>
<sequence length="99" mass="10406">MAAELVDAGVPVADAAHRLADGFGCSLRQARRYVDRAVIGGPMPVAQQTVVFSIKLKLPAALAIRVREHARDSGSTLSDVVSQALAEFLAPGRTRPGGR</sequence>
<evidence type="ECO:0000313" key="2">
    <source>
        <dbReference type="EMBL" id="WUV44312.1"/>
    </source>
</evidence>